<dbReference type="InterPro" id="IPR036318">
    <property type="entry name" value="FAD-bd_PCMH-like_sf"/>
</dbReference>
<dbReference type="InterPro" id="IPR050416">
    <property type="entry name" value="FAD-linked_Oxidoreductase"/>
</dbReference>
<dbReference type="Proteomes" id="UP000294847">
    <property type="component" value="Chromosome 7"/>
</dbReference>
<dbReference type="InterPro" id="IPR012951">
    <property type="entry name" value="BBE"/>
</dbReference>
<dbReference type="GO" id="GO:0016491">
    <property type="term" value="F:oxidoreductase activity"/>
    <property type="evidence" value="ECO:0007669"/>
    <property type="project" value="UniProtKB-KW"/>
</dbReference>
<dbReference type="AlphaFoldDB" id="A0A4P7NSA3"/>
<proteinExistence type="inferred from homology"/>
<reference evidence="5 6" key="1">
    <citation type="journal article" date="2019" name="Mol. Biol. Evol.">
        <title>Blast fungal genomes show frequent chromosomal changes, gene gains and losses, and effector gene turnover.</title>
        <authorList>
            <person name="Gomez Luciano L.B."/>
            <person name="Jason Tsai I."/>
            <person name="Chuma I."/>
            <person name="Tosa Y."/>
            <person name="Chen Y.H."/>
            <person name="Li J.Y."/>
            <person name="Li M.Y."/>
            <person name="Jade Lu M.Y."/>
            <person name="Nakayashiki H."/>
            <person name="Li W.H."/>
        </authorList>
    </citation>
    <scope>NUCLEOTIDE SEQUENCE [LARGE SCALE GENOMIC DNA]</scope>
    <source>
        <strain evidence="5">MZ5-1-6</strain>
    </source>
</reference>
<evidence type="ECO:0000313" key="6">
    <source>
        <dbReference type="Proteomes" id="UP000294847"/>
    </source>
</evidence>
<evidence type="ECO:0000256" key="4">
    <source>
        <dbReference type="ARBA" id="ARBA00023002"/>
    </source>
</evidence>
<dbReference type="InterPro" id="IPR006094">
    <property type="entry name" value="Oxid_FAD_bind_N"/>
</dbReference>
<sequence>MKIETIAATFFIGSGVLFGTITAWSLSDLQVPSALGGPLPNSTKVVGPNKSDFREATERWDTYLAPNIEMVVEPGHEDDIPKIVKYCNKHDIDFLAYSGGHGSTTTLASFDGIQISMARLRNVTIDPKGKTAWVQGGSTGGSVINHLWDHGYVTPTGAAACVGYMGLALGGGHGRLEGLYGMVSDNILQFNLVTANGTAIRVNKTDHSDLYWAMKGAGHNFGIVTSAQVKIYPRGPDKWYHKAYTWRGDKLDAVFNALNQFHGNGTTPVGMGVNTGTFLMMPNITKEEPVIFWLFEYRGTAEQAKPLLAPFDSIEAVAVDARESTYPQLADTPWICTAAQRIITTAGLQTYNLTTEHQIWDGFKRRLSKNPKLTHKTIIIHEGYATEGVESIDRASSAYPFRGDRHLMQFQGTIEDSSLETDMWEWANEVRNQWNAGQPQRTPSAYVNYANGRETKEDWYGHQPWRLAKLRDLKARYDPLNRFRFYNPIV</sequence>
<evidence type="ECO:0000256" key="1">
    <source>
        <dbReference type="ARBA" id="ARBA00005466"/>
    </source>
</evidence>
<name>A0A4P7NSA3_PYROR</name>
<keyword evidence="2" id="KW-0285">Flavoprotein</keyword>
<dbReference type="InterPro" id="IPR016166">
    <property type="entry name" value="FAD-bd_PCMH"/>
</dbReference>
<dbReference type="EMBL" id="CP034210">
    <property type="protein sequence ID" value="QBZ65335.1"/>
    <property type="molecule type" value="Genomic_DNA"/>
</dbReference>
<dbReference type="SUPFAM" id="SSF56176">
    <property type="entry name" value="FAD-binding/transporter-associated domain-like"/>
    <property type="match status" value="1"/>
</dbReference>
<dbReference type="Pfam" id="PF08031">
    <property type="entry name" value="BBE"/>
    <property type="match status" value="1"/>
</dbReference>
<dbReference type="PANTHER" id="PTHR42973:SF8">
    <property type="entry name" value="FAD-BINDING PCMH-TYPE DOMAIN-CONTAINING PROTEIN"/>
    <property type="match status" value="1"/>
</dbReference>
<dbReference type="InterPro" id="IPR016169">
    <property type="entry name" value="FAD-bd_PCMH_sub2"/>
</dbReference>
<comment type="similarity">
    <text evidence="1">Belongs to the oxygen-dependent FAD-linked oxidoreductase family.</text>
</comment>
<dbReference type="GO" id="GO:0071949">
    <property type="term" value="F:FAD binding"/>
    <property type="evidence" value="ECO:0007669"/>
    <property type="project" value="InterPro"/>
</dbReference>
<dbReference type="Gene3D" id="3.30.465.10">
    <property type="match status" value="1"/>
</dbReference>
<accession>A0A4P7NSA3</accession>
<evidence type="ECO:0000313" key="5">
    <source>
        <dbReference type="EMBL" id="QBZ65335.1"/>
    </source>
</evidence>
<evidence type="ECO:0000256" key="2">
    <source>
        <dbReference type="ARBA" id="ARBA00022630"/>
    </source>
</evidence>
<dbReference type="Pfam" id="PF01565">
    <property type="entry name" value="FAD_binding_4"/>
    <property type="match status" value="1"/>
</dbReference>
<protein>
    <submittedName>
        <fullName evidence="5">Uncharacterized protein</fullName>
    </submittedName>
</protein>
<evidence type="ECO:0000256" key="3">
    <source>
        <dbReference type="ARBA" id="ARBA00022827"/>
    </source>
</evidence>
<gene>
    <name evidence="5" type="ORF">PoMZ_12293</name>
</gene>
<dbReference type="PROSITE" id="PS51387">
    <property type="entry name" value="FAD_PCMH"/>
    <property type="match status" value="1"/>
</dbReference>
<dbReference type="Gene3D" id="3.40.462.20">
    <property type="match status" value="1"/>
</dbReference>
<dbReference type="PANTHER" id="PTHR42973">
    <property type="entry name" value="BINDING OXIDOREDUCTASE, PUTATIVE (AFU_ORTHOLOGUE AFUA_1G17690)-RELATED"/>
    <property type="match status" value="1"/>
</dbReference>
<keyword evidence="4" id="KW-0560">Oxidoreductase</keyword>
<organism evidence="5 6">
    <name type="scientific">Pyricularia oryzae</name>
    <name type="common">Rice blast fungus</name>
    <name type="synonym">Magnaporthe oryzae</name>
    <dbReference type="NCBI Taxonomy" id="318829"/>
    <lineage>
        <taxon>Eukaryota</taxon>
        <taxon>Fungi</taxon>
        <taxon>Dikarya</taxon>
        <taxon>Ascomycota</taxon>
        <taxon>Pezizomycotina</taxon>
        <taxon>Sordariomycetes</taxon>
        <taxon>Sordariomycetidae</taxon>
        <taxon>Magnaporthales</taxon>
        <taxon>Pyriculariaceae</taxon>
        <taxon>Pyricularia</taxon>
    </lineage>
</organism>
<keyword evidence="3" id="KW-0274">FAD</keyword>